<feature type="non-terminal residue" evidence="2">
    <location>
        <position position="1"/>
    </location>
</feature>
<dbReference type="AlphaFoldDB" id="A0AAW2JMJ3"/>
<protein>
    <submittedName>
        <fullName evidence="2">Retrovirus-related Pol polyprotein from transposon RE2</fullName>
    </submittedName>
</protein>
<dbReference type="Pfam" id="PF07727">
    <property type="entry name" value="RVT_2"/>
    <property type="match status" value="1"/>
</dbReference>
<evidence type="ECO:0000259" key="1">
    <source>
        <dbReference type="Pfam" id="PF07727"/>
    </source>
</evidence>
<comment type="caution">
    <text evidence="2">The sequence shown here is derived from an EMBL/GenBank/DDBJ whole genome shotgun (WGS) entry which is preliminary data.</text>
</comment>
<evidence type="ECO:0000313" key="2">
    <source>
        <dbReference type="EMBL" id="KAL0294865.1"/>
    </source>
</evidence>
<name>A0AAW2JMJ3_9LAMI</name>
<dbReference type="EMBL" id="JACGWK010000794">
    <property type="protein sequence ID" value="KAL0294865.1"/>
    <property type="molecule type" value="Genomic_DNA"/>
</dbReference>
<gene>
    <name evidence="2" type="ORF">Sangu_2515800</name>
</gene>
<sequence length="198" mass="22801">QPLERYGFVGLTSQLDNDPRTYGEVMLDIDLDKWLEAMKSKMDSMVNGEVTFKARLVAKGCTQQPRVDFEETYSPVAMTKSIRIMLAIAAWYDYEIWQMDINRAFLNGFIEEEILWISRRVLLSSEKNRRFVISKGASTTLNKHPEAGIRILMKSYGDMISSRTSMILVYTRRSVGARLHTLCFVPMTSCTLRMTSRC</sequence>
<organism evidence="2">
    <name type="scientific">Sesamum angustifolium</name>
    <dbReference type="NCBI Taxonomy" id="2727405"/>
    <lineage>
        <taxon>Eukaryota</taxon>
        <taxon>Viridiplantae</taxon>
        <taxon>Streptophyta</taxon>
        <taxon>Embryophyta</taxon>
        <taxon>Tracheophyta</taxon>
        <taxon>Spermatophyta</taxon>
        <taxon>Magnoliopsida</taxon>
        <taxon>eudicotyledons</taxon>
        <taxon>Gunneridae</taxon>
        <taxon>Pentapetalae</taxon>
        <taxon>asterids</taxon>
        <taxon>lamiids</taxon>
        <taxon>Lamiales</taxon>
        <taxon>Pedaliaceae</taxon>
        <taxon>Sesamum</taxon>
    </lineage>
</organism>
<dbReference type="InterPro" id="IPR013103">
    <property type="entry name" value="RVT_2"/>
</dbReference>
<proteinExistence type="predicted"/>
<feature type="domain" description="Reverse transcriptase Ty1/copia-type" evidence="1">
    <location>
        <begin position="39"/>
        <end position="118"/>
    </location>
</feature>
<accession>A0AAW2JMJ3</accession>
<reference evidence="2" key="2">
    <citation type="journal article" date="2024" name="Plant">
        <title>Genomic evolution and insights into agronomic trait innovations of Sesamum species.</title>
        <authorList>
            <person name="Miao H."/>
            <person name="Wang L."/>
            <person name="Qu L."/>
            <person name="Liu H."/>
            <person name="Sun Y."/>
            <person name="Le M."/>
            <person name="Wang Q."/>
            <person name="Wei S."/>
            <person name="Zheng Y."/>
            <person name="Lin W."/>
            <person name="Duan Y."/>
            <person name="Cao H."/>
            <person name="Xiong S."/>
            <person name="Wang X."/>
            <person name="Wei L."/>
            <person name="Li C."/>
            <person name="Ma Q."/>
            <person name="Ju M."/>
            <person name="Zhao R."/>
            <person name="Li G."/>
            <person name="Mu C."/>
            <person name="Tian Q."/>
            <person name="Mei H."/>
            <person name="Zhang T."/>
            <person name="Gao T."/>
            <person name="Zhang H."/>
        </authorList>
    </citation>
    <scope>NUCLEOTIDE SEQUENCE</scope>
    <source>
        <strain evidence="2">G01</strain>
    </source>
</reference>
<reference evidence="2" key="1">
    <citation type="submission" date="2020-06" db="EMBL/GenBank/DDBJ databases">
        <authorList>
            <person name="Li T."/>
            <person name="Hu X."/>
            <person name="Zhang T."/>
            <person name="Song X."/>
            <person name="Zhang H."/>
            <person name="Dai N."/>
            <person name="Sheng W."/>
            <person name="Hou X."/>
            <person name="Wei L."/>
        </authorList>
    </citation>
    <scope>NUCLEOTIDE SEQUENCE</scope>
    <source>
        <strain evidence="2">G01</strain>
        <tissue evidence="2">Leaf</tissue>
    </source>
</reference>